<sequence>MFAQFSHRIAVITATSALLAASTFAYPLHTTAEPIAEDAIAHEYDYLEIPEDPFDETGEHLSPDLDIDDPDLDEDTTTPTEKSADPATELELSDLPQASGPLQCTPGNFYSLGSHRLQAGQVYHIGDTGAGFTPSTEPLIDFSTLAYPKNPQGRPSLNQAFNGLAIGDDGKKAYAVNLEVRNKNTGLLNSTGIYQWDATTNEVTVGTYFDPTPVIGTRYFIAGGINPSTNDTYYFGGYKAVFNKGKYEIRFHLFAYDPATQQVGHLGYVPVYKATFLNNLHNGDLAFDQDGNMYILYHNPTYNVIRVVPVTAESLAEAQANGAVYADGEKPLSTANDNYEIVPQNVRDLDKFQRIGGTYNGLAFAADGNMYAETTNFGSGTVTIQKLDSNSGARLYSGTGNSRWTMGLDLASCTRIPTIELKKNIISRDKPTDQFKLDIFREDLGTAKDKELTSATTTGSSTGIQKEYAGPIPAVVGKRYRIQESGAANESASPANLKNYRSSVICVDEQKNTKLDLIEVSDNTRAWIVEVPDSAEYDNPRISCTYTNEASGDIIWKKISEKDADKDKDKASGLASSTWELRKQGDAQVLATIEDFVCDKPTSAECMKKIKEQNRLSELDYADTNPAAGEFLVPHLPYGSYTLTETKAPEGYLLRKDPIEFTIDDSSERPYPVNDGVITNKPSQAEISWEKVDENSKALDGSSWKLVPIVNGKRDETKAITVKDNDEKDANKEAGHFTLKDIPLGKYVLIETKAPTGYRLSTPVEKEVEVSESKNKVDLGKIENIPARIEWEKVDSKTSQPLAGSVWTLTYPDNKEVTIEDCTTAPCKGPDLDPTAGKFSIVDPGNGRFSLKEKTAPAGYSLRKETISLELKEDGYTISGIGDEVSRKWQVDSKERVISLNIGKITNDKSTAHLNWRKLAAATPEQKAEILLGGSEWTLVPVKDGKADEKNAITIVDKTNTNEGVRDENATAGEFLVKDIEVGTYLLRETKAPAGYQISEELRNGVEVTITSDQTGTTIKLKDQYNKPITGNVIWQKIDPERML</sequence>
<evidence type="ECO:0000259" key="6">
    <source>
        <dbReference type="Pfam" id="PF17802"/>
    </source>
</evidence>
<proteinExistence type="inferred from homology"/>
<feature type="domain" description="SpaA-like prealbumin fold" evidence="6">
    <location>
        <begin position="567"/>
        <end position="667"/>
    </location>
</feature>
<dbReference type="InterPro" id="IPR041033">
    <property type="entry name" value="SpaA_PFL_dom_1"/>
</dbReference>
<reference evidence="8 9" key="1">
    <citation type="submission" date="2018-12" db="EMBL/GenBank/DDBJ databases">
        <authorList>
            <consortium name="Pathogen Informatics"/>
        </authorList>
    </citation>
    <scope>NUCLEOTIDE SEQUENCE [LARGE SCALE GENOMIC DNA]</scope>
    <source>
        <strain evidence="8 9">NCTC949</strain>
    </source>
</reference>
<organism evidence="8 9">
    <name type="scientific">Corynebacterium kutscheri</name>
    <dbReference type="NCBI Taxonomy" id="35755"/>
    <lineage>
        <taxon>Bacteria</taxon>
        <taxon>Bacillati</taxon>
        <taxon>Actinomycetota</taxon>
        <taxon>Actinomycetes</taxon>
        <taxon>Mycobacteriales</taxon>
        <taxon>Corynebacteriaceae</taxon>
        <taxon>Corynebacterium</taxon>
    </lineage>
</organism>
<evidence type="ECO:0000256" key="4">
    <source>
        <dbReference type="SAM" id="MobiDB-lite"/>
    </source>
</evidence>
<evidence type="ECO:0000256" key="1">
    <source>
        <dbReference type="ARBA" id="ARBA00007257"/>
    </source>
</evidence>
<dbReference type="PANTHER" id="PTHR36108">
    <property type="entry name" value="COLOSSIN-B-RELATED"/>
    <property type="match status" value="1"/>
</dbReference>
<accession>A0AB38VQ68</accession>
<feature type="domain" description="SpaA-like prealbumin fold" evidence="6">
    <location>
        <begin position="788"/>
        <end position="878"/>
    </location>
</feature>
<dbReference type="Pfam" id="PF17802">
    <property type="entry name" value="SpaA"/>
    <property type="match status" value="4"/>
</dbReference>
<protein>
    <submittedName>
        <fullName evidence="8">Surface-anchored fimbrial subunit</fullName>
    </submittedName>
</protein>
<feature type="chain" id="PRO_5044327542" evidence="5">
    <location>
        <begin position="26"/>
        <end position="1044"/>
    </location>
</feature>
<keyword evidence="2" id="KW-0964">Secreted</keyword>
<dbReference type="InterPro" id="IPR013783">
    <property type="entry name" value="Ig-like_fold"/>
</dbReference>
<dbReference type="EMBL" id="LR134377">
    <property type="protein sequence ID" value="VEH05508.1"/>
    <property type="molecule type" value="Genomic_DNA"/>
</dbReference>
<dbReference type="PANTHER" id="PTHR36108:SF13">
    <property type="entry name" value="COLOSSIN-B-RELATED"/>
    <property type="match status" value="1"/>
</dbReference>
<dbReference type="Gene3D" id="2.60.40.10">
    <property type="entry name" value="Immunoglobulins"/>
    <property type="match status" value="4"/>
</dbReference>
<comment type="similarity">
    <text evidence="1">Belongs to the serine-aspartate repeat-containing protein (SDr) family.</text>
</comment>
<dbReference type="GO" id="GO:0005975">
    <property type="term" value="P:carbohydrate metabolic process"/>
    <property type="evidence" value="ECO:0007669"/>
    <property type="project" value="UniProtKB-ARBA"/>
</dbReference>
<feature type="region of interest" description="Disordered" evidence="4">
    <location>
        <begin position="51"/>
        <end position="88"/>
    </location>
</feature>
<evidence type="ECO:0000313" key="8">
    <source>
        <dbReference type="EMBL" id="VEH05508.1"/>
    </source>
</evidence>
<name>A0AB38VQ68_9CORY</name>
<dbReference type="Pfam" id="PF20674">
    <property type="entry name" value="SpaA_3"/>
    <property type="match status" value="1"/>
</dbReference>
<dbReference type="InterPro" id="IPR048834">
    <property type="entry name" value="SpaA_pre-album"/>
</dbReference>
<feature type="domain" description="SpaA-like prealbumin fold" evidence="6">
    <location>
        <begin position="686"/>
        <end position="778"/>
    </location>
</feature>
<feature type="domain" description="SpaA-like prealbumin fold" evidence="6">
    <location>
        <begin position="932"/>
        <end position="1023"/>
    </location>
</feature>
<evidence type="ECO:0000256" key="5">
    <source>
        <dbReference type="SAM" id="SignalP"/>
    </source>
</evidence>
<keyword evidence="3 5" id="KW-0732">Signal</keyword>
<feature type="domain" description="SpaA-like prealbumin fold" evidence="7">
    <location>
        <begin position="418"/>
        <end position="549"/>
    </location>
</feature>
<gene>
    <name evidence="8" type="primary">spaG_1</name>
    <name evidence="8" type="ORF">NCTC949_00646</name>
</gene>
<evidence type="ECO:0000313" key="9">
    <source>
        <dbReference type="Proteomes" id="UP000271380"/>
    </source>
</evidence>
<dbReference type="RefSeq" id="WP_126316443.1">
    <property type="nucleotide sequence ID" value="NZ_LR134377.1"/>
</dbReference>
<evidence type="ECO:0000256" key="2">
    <source>
        <dbReference type="ARBA" id="ARBA00022525"/>
    </source>
</evidence>
<feature type="signal peptide" evidence="5">
    <location>
        <begin position="1"/>
        <end position="25"/>
    </location>
</feature>
<dbReference type="SUPFAM" id="SSF101898">
    <property type="entry name" value="NHL repeat"/>
    <property type="match status" value="1"/>
</dbReference>
<evidence type="ECO:0000256" key="3">
    <source>
        <dbReference type="ARBA" id="ARBA00022729"/>
    </source>
</evidence>
<feature type="compositionally biased region" description="Acidic residues" evidence="4">
    <location>
        <begin position="65"/>
        <end position="76"/>
    </location>
</feature>
<dbReference type="AlphaFoldDB" id="A0AB38VQ68"/>
<evidence type="ECO:0000259" key="7">
    <source>
        <dbReference type="Pfam" id="PF20674"/>
    </source>
</evidence>
<dbReference type="Proteomes" id="UP000271380">
    <property type="component" value="Chromosome"/>
</dbReference>